<proteinExistence type="predicted"/>
<gene>
    <name evidence="2" type="ORF">HNQ40_001759</name>
</gene>
<sequence>MPMDKRNPKLRQSMAEIALALPGVFEEIKWGGWVYKVVGRGGTKKTSSRTGGAKMLCYIVDGKNHGWHCQFKMPGTPEEGRAAEVVKQYQWVEQHPWKTLGPSGWIVARPRDARQMKILASMLAESRALLPTYEEEAAAGEDASTSETTTAKTSSGSTGGSTVARRIDSVMREAAAKGWQHLDPDAEAFDA</sequence>
<protein>
    <recommendedName>
        <fullName evidence="4">MmcQ/YjbR family DNA-binding protein</fullName>
    </recommendedName>
</protein>
<feature type="compositionally biased region" description="Low complexity" evidence="1">
    <location>
        <begin position="140"/>
        <end position="162"/>
    </location>
</feature>
<accession>A0A7X0H614</accession>
<dbReference type="RefSeq" id="WP_184677504.1">
    <property type="nucleotide sequence ID" value="NZ_JACHGY010000001.1"/>
</dbReference>
<dbReference type="EMBL" id="JACHGY010000001">
    <property type="protein sequence ID" value="MBB6429953.1"/>
    <property type="molecule type" value="Genomic_DNA"/>
</dbReference>
<keyword evidence="3" id="KW-1185">Reference proteome</keyword>
<organism evidence="2 3">
    <name type="scientific">Algisphaera agarilytica</name>
    <dbReference type="NCBI Taxonomy" id="1385975"/>
    <lineage>
        <taxon>Bacteria</taxon>
        <taxon>Pseudomonadati</taxon>
        <taxon>Planctomycetota</taxon>
        <taxon>Phycisphaerae</taxon>
        <taxon>Phycisphaerales</taxon>
        <taxon>Phycisphaeraceae</taxon>
        <taxon>Algisphaera</taxon>
    </lineage>
</organism>
<dbReference type="Proteomes" id="UP000541810">
    <property type="component" value="Unassembled WGS sequence"/>
</dbReference>
<evidence type="ECO:0000313" key="2">
    <source>
        <dbReference type="EMBL" id="MBB6429953.1"/>
    </source>
</evidence>
<dbReference type="AlphaFoldDB" id="A0A7X0H614"/>
<feature type="region of interest" description="Disordered" evidence="1">
    <location>
        <begin position="136"/>
        <end position="168"/>
    </location>
</feature>
<reference evidence="2 3" key="1">
    <citation type="submission" date="2020-08" db="EMBL/GenBank/DDBJ databases">
        <title>Genomic Encyclopedia of Type Strains, Phase IV (KMG-IV): sequencing the most valuable type-strain genomes for metagenomic binning, comparative biology and taxonomic classification.</title>
        <authorList>
            <person name="Goeker M."/>
        </authorList>
    </citation>
    <scope>NUCLEOTIDE SEQUENCE [LARGE SCALE GENOMIC DNA]</scope>
    <source>
        <strain evidence="2 3">DSM 103725</strain>
    </source>
</reference>
<comment type="caution">
    <text evidence="2">The sequence shown here is derived from an EMBL/GenBank/DDBJ whole genome shotgun (WGS) entry which is preliminary data.</text>
</comment>
<name>A0A7X0H614_9BACT</name>
<evidence type="ECO:0008006" key="4">
    <source>
        <dbReference type="Google" id="ProtNLM"/>
    </source>
</evidence>
<evidence type="ECO:0000256" key="1">
    <source>
        <dbReference type="SAM" id="MobiDB-lite"/>
    </source>
</evidence>
<evidence type="ECO:0000313" key="3">
    <source>
        <dbReference type="Proteomes" id="UP000541810"/>
    </source>
</evidence>